<dbReference type="RefSeq" id="WP_034906370.1">
    <property type="nucleotide sequence ID" value="NZ_CP017057.1"/>
</dbReference>
<dbReference type="InterPro" id="IPR038973">
    <property type="entry name" value="MutL/Mlh/Pms-like"/>
</dbReference>
<dbReference type="AlphaFoldDB" id="A0A074MBA3"/>
<protein>
    <recommendedName>
        <fullName evidence="4">ATPase</fullName>
    </recommendedName>
</protein>
<organism evidence="2 3">
    <name type="scientific">Erythrobacter litoralis</name>
    <dbReference type="NCBI Taxonomy" id="39960"/>
    <lineage>
        <taxon>Bacteria</taxon>
        <taxon>Pseudomonadati</taxon>
        <taxon>Pseudomonadota</taxon>
        <taxon>Alphaproteobacteria</taxon>
        <taxon>Sphingomonadales</taxon>
        <taxon>Erythrobacteraceae</taxon>
        <taxon>Erythrobacter/Porphyrobacter group</taxon>
        <taxon>Erythrobacter</taxon>
    </lineage>
</organism>
<keyword evidence="3" id="KW-1185">Reference proteome</keyword>
<evidence type="ECO:0000313" key="3">
    <source>
        <dbReference type="Proteomes" id="UP000027866"/>
    </source>
</evidence>
<dbReference type="GO" id="GO:0140664">
    <property type="term" value="F:ATP-dependent DNA damage sensor activity"/>
    <property type="evidence" value="ECO:0007669"/>
    <property type="project" value="InterPro"/>
</dbReference>
<dbReference type="PATRIC" id="fig|39960.10.peg.647"/>
<evidence type="ECO:0000313" key="2">
    <source>
        <dbReference type="EMBL" id="KEO90040.1"/>
    </source>
</evidence>
<evidence type="ECO:0000256" key="1">
    <source>
        <dbReference type="ARBA" id="ARBA00006082"/>
    </source>
</evidence>
<dbReference type="GO" id="GO:0016887">
    <property type="term" value="F:ATP hydrolysis activity"/>
    <property type="evidence" value="ECO:0007669"/>
    <property type="project" value="InterPro"/>
</dbReference>
<comment type="similarity">
    <text evidence="1">Belongs to the DNA mismatch repair MutL/HexB family.</text>
</comment>
<dbReference type="InterPro" id="IPR036890">
    <property type="entry name" value="HATPase_C_sf"/>
</dbReference>
<dbReference type="SUPFAM" id="SSF55874">
    <property type="entry name" value="ATPase domain of HSP90 chaperone/DNA topoisomerase II/histidine kinase"/>
    <property type="match status" value="1"/>
</dbReference>
<reference evidence="2 3" key="1">
    <citation type="submission" date="2014-04" db="EMBL/GenBank/DDBJ databases">
        <title>A comprehensive comparison of genomes of Erythrobacter spp. Strains.</title>
        <authorList>
            <person name="Zheng Q."/>
        </authorList>
    </citation>
    <scope>NUCLEOTIDE SEQUENCE [LARGE SCALE GENOMIC DNA]</scope>
    <source>
        <strain evidence="2 3">DSM 8509</strain>
    </source>
</reference>
<dbReference type="KEGG" id="elq:Ga0102493_111566"/>
<dbReference type="PANTHER" id="PTHR10073:SF12">
    <property type="entry name" value="DNA MISMATCH REPAIR PROTEIN MLH1"/>
    <property type="match status" value="1"/>
</dbReference>
<dbReference type="OrthoDB" id="9813438at2"/>
<dbReference type="Gene3D" id="3.30.565.10">
    <property type="entry name" value="Histidine kinase-like ATPase, C-terminal domain"/>
    <property type="match status" value="1"/>
</dbReference>
<comment type="caution">
    <text evidence="2">The sequence shown here is derived from an EMBL/GenBank/DDBJ whole genome shotgun (WGS) entry which is preliminary data.</text>
</comment>
<accession>A0A074MBA3</accession>
<dbReference type="Proteomes" id="UP000027866">
    <property type="component" value="Unassembled WGS sequence"/>
</dbReference>
<dbReference type="Pfam" id="PF13589">
    <property type="entry name" value="HATPase_c_3"/>
    <property type="match status" value="1"/>
</dbReference>
<dbReference type="EMBL" id="JMIX01000013">
    <property type="protein sequence ID" value="KEO90040.1"/>
    <property type="molecule type" value="Genomic_DNA"/>
</dbReference>
<evidence type="ECO:0008006" key="4">
    <source>
        <dbReference type="Google" id="ProtNLM"/>
    </source>
</evidence>
<dbReference type="GO" id="GO:0006298">
    <property type="term" value="P:mismatch repair"/>
    <property type="evidence" value="ECO:0007669"/>
    <property type="project" value="InterPro"/>
</dbReference>
<dbReference type="PANTHER" id="PTHR10073">
    <property type="entry name" value="DNA MISMATCH REPAIR PROTEIN MLH, PMS, MUTL"/>
    <property type="match status" value="1"/>
</dbReference>
<dbReference type="GO" id="GO:0032300">
    <property type="term" value="C:mismatch repair complex"/>
    <property type="evidence" value="ECO:0007669"/>
    <property type="project" value="InterPro"/>
</dbReference>
<name>A0A074MBA3_9SPHN</name>
<gene>
    <name evidence="2" type="ORF">EH32_03370</name>
</gene>
<sequence>MARIGYSLEEAVSDLVDNSIDAKADSILIRFVRNEKIVTGLMVADDGHGMSRDELLAAMKFGSENLHDREDLGKFGMGMKLASISQCSAMTAITRQGGKVHAMRWTNSSIDSDWHCEEIDPAEVGQVLSSDWLGMDVDDCGTIIVWEDLYDFSRLPGEPDKAISDASSRLSEHLGLVFHRFLERGLNLKIGAVVQVTGDTGIETPVVALNPFSYKATGSPGYPKEFIVNLSDIGSLTMKAHIWPAKSRDPGFRLGKGKVAERQGFYFYRNDRLIQAGGWNWVLNAQAEPHMSLARVQVDLPPEYDHAFSVNVQKSQIDVPRTFPEEVRKSESGDKKFTQYLADAQSAYRDAGSKETDFPLVIGSGVPPAVRSKSRKAFKDESGSYREVEFTWAKLPKSLFFKVDPERQRILLNKEYRRAVLNGKRASANDAPLVKALLFLLASGDIDKKRITKGHQQWLDACNQILLSAVGDADQ</sequence>
<proteinExistence type="inferred from homology"/>